<keyword evidence="5 10" id="KW-0456">Lyase</keyword>
<comment type="similarity">
    <text evidence="1 10">Belongs to the glutaminase PdxT/SNO family.</text>
</comment>
<keyword evidence="3 10" id="KW-0663">Pyridoxal phosphate</keyword>
<dbReference type="MEROPS" id="C26.A32"/>
<dbReference type="InterPro" id="IPR029062">
    <property type="entry name" value="Class_I_gatase-like"/>
</dbReference>
<dbReference type="STRING" id="679936.Sulac_0009"/>
<dbReference type="AlphaFoldDB" id="G8TV06"/>
<evidence type="ECO:0000256" key="10">
    <source>
        <dbReference type="HAMAP-Rule" id="MF_01615"/>
    </source>
</evidence>
<dbReference type="HOGENOM" id="CLU_069674_2_0_9"/>
<evidence type="ECO:0000313" key="13">
    <source>
        <dbReference type="EMBL" id="AEW03587.1"/>
    </source>
</evidence>
<comment type="function">
    <text evidence="8 10">Catalyzes the hydrolysis of glutamine to glutamate and ammonia as part of the biosynthesis of pyridoxal 5'-phosphate. The resulting ammonia molecule is channeled to the active site of PdxS.</text>
</comment>
<dbReference type="PROSITE" id="PS51273">
    <property type="entry name" value="GATASE_TYPE_1"/>
    <property type="match status" value="1"/>
</dbReference>
<evidence type="ECO:0000256" key="5">
    <source>
        <dbReference type="ARBA" id="ARBA00023239"/>
    </source>
</evidence>
<dbReference type="GO" id="GO:0004359">
    <property type="term" value="F:glutaminase activity"/>
    <property type="evidence" value="ECO:0007669"/>
    <property type="project" value="UniProtKB-UniRule"/>
</dbReference>
<dbReference type="PIRSF" id="PIRSF005639">
    <property type="entry name" value="Glut_amidoT_SNO"/>
    <property type="match status" value="1"/>
</dbReference>
<dbReference type="EC" id="3.5.1.2" evidence="10"/>
<gene>
    <name evidence="10" type="primary">pdxT</name>
    <name evidence="13" type="ordered locus">Sulac_0009</name>
</gene>
<comment type="catalytic activity">
    <reaction evidence="6 10">
        <text>aldehydo-D-ribose 5-phosphate + D-glyceraldehyde 3-phosphate + L-glutamine = pyridoxal 5'-phosphate + L-glutamate + phosphate + 3 H2O + H(+)</text>
        <dbReference type="Rhea" id="RHEA:31507"/>
        <dbReference type="ChEBI" id="CHEBI:15377"/>
        <dbReference type="ChEBI" id="CHEBI:15378"/>
        <dbReference type="ChEBI" id="CHEBI:29985"/>
        <dbReference type="ChEBI" id="CHEBI:43474"/>
        <dbReference type="ChEBI" id="CHEBI:58273"/>
        <dbReference type="ChEBI" id="CHEBI:58359"/>
        <dbReference type="ChEBI" id="CHEBI:59776"/>
        <dbReference type="ChEBI" id="CHEBI:597326"/>
        <dbReference type="EC" id="4.3.3.6"/>
    </reaction>
</comment>
<dbReference type="PROSITE" id="PS01236">
    <property type="entry name" value="PDXT_SNO_1"/>
    <property type="match status" value="1"/>
</dbReference>
<evidence type="ECO:0000256" key="3">
    <source>
        <dbReference type="ARBA" id="ARBA00022898"/>
    </source>
</evidence>
<dbReference type="GO" id="GO:1903600">
    <property type="term" value="C:glutaminase complex"/>
    <property type="evidence" value="ECO:0007669"/>
    <property type="project" value="TreeGrafter"/>
</dbReference>
<evidence type="ECO:0000256" key="11">
    <source>
        <dbReference type="PIRSR" id="PIRSR005639-1"/>
    </source>
</evidence>
<dbReference type="SUPFAM" id="SSF52317">
    <property type="entry name" value="Class I glutamine amidotransferase-like"/>
    <property type="match status" value="1"/>
</dbReference>
<dbReference type="UniPathway" id="UPA00245"/>
<dbReference type="Gene3D" id="3.40.50.880">
    <property type="match status" value="1"/>
</dbReference>
<dbReference type="FunFam" id="3.40.50.880:FF:000010">
    <property type="entry name" value="uncharacterized protein LOC100176842 isoform X2"/>
    <property type="match status" value="1"/>
</dbReference>
<dbReference type="PANTHER" id="PTHR31559">
    <property type="entry name" value="PYRIDOXAL 5'-PHOSPHATE SYNTHASE SUBUNIT SNO"/>
    <property type="match status" value="1"/>
</dbReference>
<feature type="active site" description="Charge relay system" evidence="10 11">
    <location>
        <position position="173"/>
    </location>
</feature>
<dbReference type="PANTHER" id="PTHR31559:SF0">
    <property type="entry name" value="PYRIDOXAL 5'-PHOSPHATE SYNTHASE SUBUNIT SNO1-RELATED"/>
    <property type="match status" value="1"/>
</dbReference>
<evidence type="ECO:0000256" key="6">
    <source>
        <dbReference type="ARBA" id="ARBA00047992"/>
    </source>
</evidence>
<name>G8TV06_SULAD</name>
<feature type="binding site" evidence="10 12">
    <location>
        <begin position="135"/>
        <end position="136"/>
    </location>
    <ligand>
        <name>L-glutamine</name>
        <dbReference type="ChEBI" id="CHEBI:58359"/>
    </ligand>
</feature>
<organism evidence="13 14">
    <name type="scientific">Sulfobacillus acidophilus (strain ATCC 700253 / DSM 10332 / NAL)</name>
    <dbReference type="NCBI Taxonomy" id="679936"/>
    <lineage>
        <taxon>Bacteria</taxon>
        <taxon>Bacillati</taxon>
        <taxon>Bacillota</taxon>
        <taxon>Clostridia</taxon>
        <taxon>Eubacteriales</taxon>
        <taxon>Clostridiales Family XVII. Incertae Sedis</taxon>
        <taxon>Sulfobacillus</taxon>
    </lineage>
</organism>
<dbReference type="PROSITE" id="PS51130">
    <property type="entry name" value="PDXT_SNO_2"/>
    <property type="match status" value="1"/>
</dbReference>
<dbReference type="KEGG" id="sap:Sulac_0009"/>
<protein>
    <recommendedName>
        <fullName evidence="10">Pyridoxal 5'-phosphate synthase subunit PdxT</fullName>
        <ecNumber evidence="10">4.3.3.6</ecNumber>
    </recommendedName>
    <alternativeName>
        <fullName evidence="10">Pdx2</fullName>
    </alternativeName>
    <alternativeName>
        <fullName evidence="10">Pyridoxal 5'-phosphate synthase glutaminase subunit</fullName>
        <ecNumber evidence="10">3.5.1.2</ecNumber>
    </alternativeName>
</protein>
<comment type="subunit">
    <text evidence="9 10">In the presence of PdxS, forms a dodecamer of heterodimers. Only shows activity in the heterodimer.</text>
</comment>
<dbReference type="GO" id="GO:0005829">
    <property type="term" value="C:cytosol"/>
    <property type="evidence" value="ECO:0007669"/>
    <property type="project" value="TreeGrafter"/>
</dbReference>
<feature type="binding site" evidence="10 12">
    <location>
        <position position="106"/>
    </location>
    <ligand>
        <name>L-glutamine</name>
        <dbReference type="ChEBI" id="CHEBI:58359"/>
    </ligand>
</feature>
<evidence type="ECO:0000313" key="14">
    <source>
        <dbReference type="Proteomes" id="UP000005439"/>
    </source>
</evidence>
<feature type="binding site" evidence="10 12">
    <location>
        <begin position="46"/>
        <end position="48"/>
    </location>
    <ligand>
        <name>L-glutamine</name>
        <dbReference type="ChEBI" id="CHEBI:58359"/>
    </ligand>
</feature>
<reference evidence="13 14" key="2">
    <citation type="journal article" date="2012" name="Stand. Genomic Sci.">
        <title>Complete genome sequence of the moderately thermophilic mineral-sulfide-oxidizing firmicute Sulfobacillus acidophilus type strain (NAL(T)).</title>
        <authorList>
            <person name="Anderson I."/>
            <person name="Chertkov O."/>
            <person name="Chen A."/>
            <person name="Saunders E."/>
            <person name="Lapidus A."/>
            <person name="Nolan M."/>
            <person name="Lucas S."/>
            <person name="Hammon N."/>
            <person name="Deshpande S."/>
            <person name="Cheng J.F."/>
            <person name="Han C."/>
            <person name="Tapia R."/>
            <person name="Goodwin L.A."/>
            <person name="Pitluck S."/>
            <person name="Liolios K."/>
            <person name="Pagani I."/>
            <person name="Ivanova N."/>
            <person name="Mikhailova N."/>
            <person name="Pati A."/>
            <person name="Palaniappan K."/>
            <person name="Land M."/>
            <person name="Pan C."/>
            <person name="Rohde M."/>
            <person name="Pukall R."/>
            <person name="Goker M."/>
            <person name="Detter J.C."/>
            <person name="Woyke T."/>
            <person name="Bristow J."/>
            <person name="Eisen J.A."/>
            <person name="Markowitz V."/>
            <person name="Hugenholtz P."/>
            <person name="Kyrpides N.C."/>
            <person name="Klenk H.P."/>
            <person name="Mavromatis K."/>
        </authorList>
    </citation>
    <scope>NUCLEOTIDE SEQUENCE [LARGE SCALE GENOMIC DNA]</scope>
    <source>
        <strain evidence="14">ATCC 700253 / DSM 10332 / NAL</strain>
    </source>
</reference>
<dbReference type="CDD" id="cd01749">
    <property type="entry name" value="GATase1_PB"/>
    <property type="match status" value="1"/>
</dbReference>
<keyword evidence="4 10" id="KW-0315">Glutamine amidotransferase</keyword>
<dbReference type="GO" id="GO:0008614">
    <property type="term" value="P:pyridoxine metabolic process"/>
    <property type="evidence" value="ECO:0007669"/>
    <property type="project" value="TreeGrafter"/>
</dbReference>
<dbReference type="Proteomes" id="UP000005439">
    <property type="component" value="Chromosome"/>
</dbReference>
<dbReference type="NCBIfam" id="TIGR03800">
    <property type="entry name" value="PLP_synth_Pdx2"/>
    <property type="match status" value="1"/>
</dbReference>
<dbReference type="EC" id="4.3.3.6" evidence="10"/>
<evidence type="ECO:0000256" key="7">
    <source>
        <dbReference type="ARBA" id="ARBA00049534"/>
    </source>
</evidence>
<dbReference type="InterPro" id="IPR002161">
    <property type="entry name" value="PdxT/SNO"/>
</dbReference>
<reference evidence="14" key="1">
    <citation type="submission" date="2011-12" db="EMBL/GenBank/DDBJ databases">
        <title>The complete genome of chromosome of Sulfobacillus acidophilus DSM 10332.</title>
        <authorList>
            <person name="Lucas S."/>
            <person name="Han J."/>
            <person name="Lapidus A."/>
            <person name="Bruce D."/>
            <person name="Goodwin L."/>
            <person name="Pitluck S."/>
            <person name="Peters L."/>
            <person name="Kyrpides N."/>
            <person name="Mavromatis K."/>
            <person name="Ivanova N."/>
            <person name="Mikhailova N."/>
            <person name="Chertkov O."/>
            <person name="Saunders E."/>
            <person name="Detter J.C."/>
            <person name="Tapia R."/>
            <person name="Han C."/>
            <person name="Land M."/>
            <person name="Hauser L."/>
            <person name="Markowitz V."/>
            <person name="Cheng J.-F."/>
            <person name="Hugenholtz P."/>
            <person name="Woyke T."/>
            <person name="Wu D."/>
            <person name="Pukall R."/>
            <person name="Gehrich-Schroeter G."/>
            <person name="Schneider S."/>
            <person name="Klenk H.-P."/>
            <person name="Eisen J.A."/>
        </authorList>
    </citation>
    <scope>NUCLEOTIDE SEQUENCE [LARGE SCALE GENOMIC DNA]</scope>
    <source>
        <strain evidence="14">ATCC 700253 / DSM 10332 / NAL</strain>
    </source>
</reference>
<dbReference type="Pfam" id="PF01174">
    <property type="entry name" value="SNO"/>
    <property type="match status" value="1"/>
</dbReference>
<evidence type="ECO:0000256" key="4">
    <source>
        <dbReference type="ARBA" id="ARBA00022962"/>
    </source>
</evidence>
<dbReference type="HAMAP" id="MF_01615">
    <property type="entry name" value="PdxT"/>
    <property type="match status" value="1"/>
</dbReference>
<keyword evidence="14" id="KW-1185">Reference proteome</keyword>
<comment type="pathway">
    <text evidence="10">Cofactor biosynthesis; pyridoxal 5'-phosphate biosynthesis.</text>
</comment>
<accession>G8TV06</accession>
<dbReference type="GO" id="GO:0042823">
    <property type="term" value="P:pyridoxal phosphate biosynthetic process"/>
    <property type="evidence" value="ECO:0007669"/>
    <property type="project" value="UniProtKB-UniRule"/>
</dbReference>
<evidence type="ECO:0000256" key="2">
    <source>
        <dbReference type="ARBA" id="ARBA00022801"/>
    </source>
</evidence>
<evidence type="ECO:0000256" key="9">
    <source>
        <dbReference type="ARBA" id="ARBA00064749"/>
    </source>
</evidence>
<dbReference type="InterPro" id="IPR021196">
    <property type="entry name" value="PdxT/SNO_CS"/>
</dbReference>
<evidence type="ECO:0000256" key="12">
    <source>
        <dbReference type="PIRSR" id="PIRSR005639-2"/>
    </source>
</evidence>
<dbReference type="PATRIC" id="fig|679936.5.peg.9"/>
<evidence type="ECO:0000256" key="1">
    <source>
        <dbReference type="ARBA" id="ARBA00008345"/>
    </source>
</evidence>
<feature type="active site" description="Charge relay system" evidence="10 11">
    <location>
        <position position="171"/>
    </location>
</feature>
<dbReference type="GO" id="GO:0006543">
    <property type="term" value="P:L-glutamine catabolic process"/>
    <property type="evidence" value="ECO:0007669"/>
    <property type="project" value="UniProtKB-UniRule"/>
</dbReference>
<proteinExistence type="inferred from homology"/>
<comment type="catalytic activity">
    <reaction evidence="7 10">
        <text>L-glutamine + H2O = L-glutamate + NH4(+)</text>
        <dbReference type="Rhea" id="RHEA:15889"/>
        <dbReference type="ChEBI" id="CHEBI:15377"/>
        <dbReference type="ChEBI" id="CHEBI:28938"/>
        <dbReference type="ChEBI" id="CHEBI:29985"/>
        <dbReference type="ChEBI" id="CHEBI:58359"/>
        <dbReference type="EC" id="3.5.1.2"/>
    </reaction>
</comment>
<sequence length="198" mass="21444">MRIGILAIQGDVREHARHVSRAGGDPVLVRRVDDLAKTDGLIIPGGESTTIGMLMDEYGLLTAIRALAQDNRYPIYGTCAGLILLAKEVVGPSPARLGLVDITADRNAYGRQIASFEALMDIPVLGEEPFPAVFIRAPKITRLGDGVKPLATYQGTVVMAEEGPYLVSSFHPEMSEDIRVHQYFLEKVARTAKVQSAS</sequence>
<feature type="active site" description="Nucleophile" evidence="10 11">
    <location>
        <position position="79"/>
    </location>
</feature>
<evidence type="ECO:0000256" key="8">
    <source>
        <dbReference type="ARBA" id="ARBA00054599"/>
    </source>
</evidence>
<dbReference type="EMBL" id="CP003179">
    <property type="protein sequence ID" value="AEW03587.1"/>
    <property type="molecule type" value="Genomic_DNA"/>
</dbReference>
<dbReference type="GO" id="GO:0036381">
    <property type="term" value="F:pyridoxal 5'-phosphate synthase (glutamine hydrolysing) activity"/>
    <property type="evidence" value="ECO:0007669"/>
    <property type="project" value="UniProtKB-UniRule"/>
</dbReference>
<keyword evidence="2 10" id="KW-0378">Hydrolase</keyword>